<evidence type="ECO:0000313" key="5">
    <source>
        <dbReference type="Proteomes" id="UP000464214"/>
    </source>
</evidence>
<reference evidence="4 5" key="1">
    <citation type="submission" date="2020-01" db="EMBL/GenBank/DDBJ databases">
        <authorList>
            <person name="Kim M."/>
        </authorList>
    </citation>
    <scope>NUCLEOTIDE SEQUENCE [LARGE SCALE GENOMIC DNA]</scope>
    <source>
        <strain evidence="4 5">BT10</strain>
    </source>
</reference>
<evidence type="ECO:0000313" key="4">
    <source>
        <dbReference type="EMBL" id="QHL86840.1"/>
    </source>
</evidence>
<keyword evidence="5" id="KW-1185">Reference proteome</keyword>
<dbReference type="PROSITE" id="PS50088">
    <property type="entry name" value="ANK_REPEAT"/>
    <property type="match status" value="1"/>
</dbReference>
<evidence type="ECO:0000256" key="1">
    <source>
        <dbReference type="PROSITE-ProRule" id="PRU00023"/>
    </source>
</evidence>
<organism evidence="4 5">
    <name type="scientific">Nibribacter ruber</name>
    <dbReference type="NCBI Taxonomy" id="2698458"/>
    <lineage>
        <taxon>Bacteria</taxon>
        <taxon>Pseudomonadati</taxon>
        <taxon>Bacteroidota</taxon>
        <taxon>Cytophagia</taxon>
        <taxon>Cytophagales</taxon>
        <taxon>Hymenobacteraceae</taxon>
        <taxon>Nibribacter</taxon>
    </lineage>
</organism>
<dbReference type="SUPFAM" id="SSF48403">
    <property type="entry name" value="Ankyrin repeat"/>
    <property type="match status" value="1"/>
</dbReference>
<feature type="region of interest" description="Disordered" evidence="2">
    <location>
        <begin position="126"/>
        <end position="173"/>
    </location>
</feature>
<sequence>MKKTWGILLLLAFTLVPQLNYAQTGPWAKYDQEMKDGALYREASAGNLEEVKSIVAGGGNIHYLAPQTKSTILMAAAGSGKIEVVRYLLDLGADPTAKDWWNYTALDKAKFVGAQDIVALLQEKITGNQATSPSPQPQPKDDKKNGKQENKPITVTPKPKPQPKPLTKPVPASPTKWPSFGSYAAGDSVLYWVPTGWRRAVIKEVGVKDPTGRISVDYSHKKYLLDPDAYALGNDWYEWSGVVKTKRQPFWTNWFIGIWNIGEVQAHTNEVKNGKETDTYSYMKATEKLQVFANNTYKWQLMDGKVITGKWKALPNEPGIVLLKAYRGFDWSLRNSTGVHDWSIRKLDMINLKPNAQVLSINGHRKTTE</sequence>
<dbReference type="Pfam" id="PF12796">
    <property type="entry name" value="Ank_2"/>
    <property type="match status" value="1"/>
</dbReference>
<dbReference type="InterPro" id="IPR002110">
    <property type="entry name" value="Ankyrin_rpt"/>
</dbReference>
<feature type="compositionally biased region" description="Basic and acidic residues" evidence="2">
    <location>
        <begin position="139"/>
        <end position="150"/>
    </location>
</feature>
<dbReference type="SMART" id="SM00248">
    <property type="entry name" value="ANK"/>
    <property type="match status" value="2"/>
</dbReference>
<feature type="compositionally biased region" description="Pro residues" evidence="2">
    <location>
        <begin position="158"/>
        <end position="172"/>
    </location>
</feature>
<name>A0A6P1NUW0_9BACT</name>
<keyword evidence="1" id="KW-0040">ANK repeat</keyword>
<dbReference type="KEGG" id="nib:GU926_05060"/>
<gene>
    <name evidence="4" type="ORF">GU926_05060</name>
</gene>
<dbReference type="AlphaFoldDB" id="A0A6P1NUW0"/>
<dbReference type="RefSeq" id="WP_160689631.1">
    <property type="nucleotide sequence ID" value="NZ_CP047897.1"/>
</dbReference>
<feature type="repeat" description="ANK" evidence="1">
    <location>
        <begin position="68"/>
        <end position="100"/>
    </location>
</feature>
<dbReference type="Proteomes" id="UP000464214">
    <property type="component" value="Chromosome"/>
</dbReference>
<evidence type="ECO:0000256" key="3">
    <source>
        <dbReference type="SAM" id="SignalP"/>
    </source>
</evidence>
<dbReference type="InterPro" id="IPR036770">
    <property type="entry name" value="Ankyrin_rpt-contain_sf"/>
</dbReference>
<dbReference type="EMBL" id="CP047897">
    <property type="protein sequence ID" value="QHL86840.1"/>
    <property type="molecule type" value="Genomic_DNA"/>
</dbReference>
<dbReference type="PROSITE" id="PS50297">
    <property type="entry name" value="ANK_REP_REGION"/>
    <property type="match status" value="1"/>
</dbReference>
<keyword evidence="3" id="KW-0732">Signal</keyword>
<feature type="chain" id="PRO_5026746681" evidence="3">
    <location>
        <begin position="23"/>
        <end position="369"/>
    </location>
</feature>
<feature type="signal peptide" evidence="3">
    <location>
        <begin position="1"/>
        <end position="22"/>
    </location>
</feature>
<evidence type="ECO:0000256" key="2">
    <source>
        <dbReference type="SAM" id="MobiDB-lite"/>
    </source>
</evidence>
<protein>
    <submittedName>
        <fullName evidence="4">Uncharacterized protein</fullName>
    </submittedName>
</protein>
<accession>A0A6P1NUW0</accession>
<dbReference type="Gene3D" id="1.25.40.20">
    <property type="entry name" value="Ankyrin repeat-containing domain"/>
    <property type="match status" value="1"/>
</dbReference>
<proteinExistence type="predicted"/>